<dbReference type="GO" id="GO:0000329">
    <property type="term" value="C:fungal-type vacuole membrane"/>
    <property type="evidence" value="ECO:0007669"/>
    <property type="project" value="TreeGrafter"/>
</dbReference>
<dbReference type="PANTHER" id="PTHR12894:SF49">
    <property type="entry name" value="VAM6_VPS39-LIKE PROTEIN"/>
    <property type="match status" value="1"/>
</dbReference>
<dbReference type="Proteomes" id="UP000271241">
    <property type="component" value="Unassembled WGS sequence"/>
</dbReference>
<gene>
    <name evidence="7" type="ORF">THASP1DRAFT_32115</name>
</gene>
<evidence type="ECO:0000259" key="6">
    <source>
        <dbReference type="PROSITE" id="PS50219"/>
    </source>
</evidence>
<dbReference type="InterPro" id="IPR000547">
    <property type="entry name" value="Clathrin_H-chain/VPS_repeat"/>
</dbReference>
<dbReference type="InterPro" id="IPR019452">
    <property type="entry name" value="VPS39/TGF_beta_rcpt-assoc_1"/>
</dbReference>
<evidence type="ECO:0000256" key="2">
    <source>
        <dbReference type="ARBA" id="ARBA00023136"/>
    </source>
</evidence>
<dbReference type="PANTHER" id="PTHR12894">
    <property type="entry name" value="CNH DOMAIN CONTAINING"/>
    <property type="match status" value="1"/>
</dbReference>
<feature type="domain" description="CNH" evidence="6">
    <location>
        <begin position="1"/>
        <end position="197"/>
    </location>
</feature>
<dbReference type="Pfam" id="PF10367">
    <property type="entry name" value="zf-Vps39_C"/>
    <property type="match status" value="1"/>
</dbReference>
<dbReference type="GO" id="GO:0006914">
    <property type="term" value="P:autophagy"/>
    <property type="evidence" value="ECO:0007669"/>
    <property type="project" value="TreeGrafter"/>
</dbReference>
<proteinExistence type="inferred from homology"/>
<dbReference type="InterPro" id="IPR032914">
    <property type="entry name" value="Vam6/VPS39/TRAP1"/>
</dbReference>
<dbReference type="Pfam" id="PF10366">
    <property type="entry name" value="Vps39_1"/>
    <property type="match status" value="1"/>
</dbReference>
<evidence type="ECO:0000256" key="3">
    <source>
        <dbReference type="ARBA" id="ARBA00038201"/>
    </source>
</evidence>
<organism evidence="7 8">
    <name type="scientific">Thamnocephalis sphaerospora</name>
    <dbReference type="NCBI Taxonomy" id="78915"/>
    <lineage>
        <taxon>Eukaryota</taxon>
        <taxon>Fungi</taxon>
        <taxon>Fungi incertae sedis</taxon>
        <taxon>Zoopagomycota</taxon>
        <taxon>Zoopagomycotina</taxon>
        <taxon>Zoopagomycetes</taxon>
        <taxon>Zoopagales</taxon>
        <taxon>Sigmoideomycetaceae</taxon>
        <taxon>Thamnocephalis</taxon>
    </lineage>
</organism>
<dbReference type="Pfam" id="PF23556">
    <property type="entry name" value="TPR_Vps41"/>
    <property type="match status" value="1"/>
</dbReference>
<dbReference type="AlphaFoldDB" id="A0A4P9XJZ0"/>
<dbReference type="InterPro" id="IPR019453">
    <property type="entry name" value="VPS39/TGFA1_Znf"/>
</dbReference>
<dbReference type="STRING" id="78915.A0A4P9XJZ0"/>
<evidence type="ECO:0000256" key="4">
    <source>
        <dbReference type="PROSITE-ProRule" id="PRU01006"/>
    </source>
</evidence>
<dbReference type="InterPro" id="IPR001180">
    <property type="entry name" value="CNH_dom"/>
</dbReference>
<reference evidence="8" key="1">
    <citation type="journal article" date="2018" name="Nat. Microbiol.">
        <title>Leveraging single-cell genomics to expand the fungal tree of life.</title>
        <authorList>
            <person name="Ahrendt S.R."/>
            <person name="Quandt C.A."/>
            <person name="Ciobanu D."/>
            <person name="Clum A."/>
            <person name="Salamov A."/>
            <person name="Andreopoulos B."/>
            <person name="Cheng J.F."/>
            <person name="Woyke T."/>
            <person name="Pelin A."/>
            <person name="Henrissat B."/>
            <person name="Reynolds N.K."/>
            <person name="Benny G.L."/>
            <person name="Smith M.E."/>
            <person name="James T.Y."/>
            <person name="Grigoriev I.V."/>
        </authorList>
    </citation>
    <scope>NUCLEOTIDE SEQUENCE [LARGE SCALE GENOMIC DNA]</scope>
    <source>
        <strain evidence="8">RSA 1356</strain>
    </source>
</reference>
<name>A0A4P9XJZ0_9FUNG</name>
<accession>A0A4P9XJZ0</accession>
<comment type="subcellular location">
    <subcellularLocation>
        <location evidence="1">Endomembrane system</location>
        <topology evidence="1">Peripheral membrane protein</topology>
    </subcellularLocation>
</comment>
<dbReference type="GO" id="GO:0012505">
    <property type="term" value="C:endomembrane system"/>
    <property type="evidence" value="ECO:0007669"/>
    <property type="project" value="UniProtKB-SubCell"/>
</dbReference>
<keyword evidence="8" id="KW-1185">Reference proteome</keyword>
<dbReference type="PROSITE" id="PS50219">
    <property type="entry name" value="CNH"/>
    <property type="match status" value="1"/>
</dbReference>
<evidence type="ECO:0000313" key="7">
    <source>
        <dbReference type="EMBL" id="RKP06062.1"/>
    </source>
</evidence>
<dbReference type="GO" id="GO:0006886">
    <property type="term" value="P:intracellular protein transport"/>
    <property type="evidence" value="ECO:0007669"/>
    <property type="project" value="UniProtKB-UniRule"/>
</dbReference>
<feature type="repeat" description="CHCR" evidence="4">
    <location>
        <begin position="521"/>
        <end position="693"/>
    </location>
</feature>
<dbReference type="PROSITE" id="PS50236">
    <property type="entry name" value="CHCR"/>
    <property type="match status" value="1"/>
</dbReference>
<feature type="compositionally biased region" description="Acidic residues" evidence="5">
    <location>
        <begin position="298"/>
        <end position="307"/>
    </location>
</feature>
<feature type="region of interest" description="Disordered" evidence="5">
    <location>
        <begin position="293"/>
        <end position="315"/>
    </location>
</feature>
<comment type="similarity">
    <text evidence="3">Belongs to the VAM6/VPS39 family.</text>
</comment>
<evidence type="ECO:0000256" key="1">
    <source>
        <dbReference type="ARBA" id="ARBA00004184"/>
    </source>
</evidence>
<dbReference type="GO" id="GO:0034058">
    <property type="term" value="P:endosomal vesicle fusion"/>
    <property type="evidence" value="ECO:0007669"/>
    <property type="project" value="TreeGrafter"/>
</dbReference>
<sequence>MRRIADRRCAGDSCKRLCVAIRRRLLVFAVENGQVVDTSEFPTADRVRALTWLDEDHVCMGYGREYTILNVTDGKTVDVFAAMAAGTSASYASSAFSAMGAAISAARGVQPLCVRLPDDELLIVKDNVGLFVGADGQTKRAGGIHWASAPEEIGFTHPYVIAMVNKQLEVRNYKTLTMIQIIQLPMARVLSAGELVYVASLDNVWRLAPIPLMHQVDQLVAAKEFDEAVSLLQMMGTNGEPHKRLNEVRKIYANTLFQAEHYERAFALFQEVDVDAREIIALFPEKIAGRWSKQKETDDSDSAEEDGTSSGVSEKHADYSEALGCLIRFLTMKRRWLPRAIQAQQEHEATLSPQERQMLTVDAGSLPSHSASPPSVSGFSQASVFDLPGNAKLPSLSELLRVAEAVDTTLLRAYLNTNDAFVGPLLRVKNYCKVDESEKLLLDYQKYKELVDLYRGKKLHRHSLQLLAKLGENENGPLGGCEPTIQYLQRLGAEYLDLIWEFSIWVLEHYPDRGLAIFTDDVYEVDTLPQDQVLDHLEHVSEMLAMRYLEHLINELGEMSPDFHTRLAELYLYKAVEDGEYVTVTREGEQEEDIADATENGETTARGKLVRFLDTSLEYKAERLLVQLPVEGYLEERALLLGRIGQHDKALQIYVRKLGRLDKAEAYCRQLASPDIYVMLLKIYLQPKQGEEPLLEPALRLLNQHGSFVNAIETTRLLPEDTQLSMVHECIQKYARESLSSMRMNSVVRRLSDISAMHAQEDLAMAHARHVVITDDRMCPLCTKRIGTTVFATFPNGTVVHYSCKERLARLKHV</sequence>
<dbReference type="OrthoDB" id="5325112at2759"/>
<evidence type="ECO:0000256" key="5">
    <source>
        <dbReference type="SAM" id="MobiDB-lite"/>
    </source>
</evidence>
<dbReference type="EMBL" id="KZ992963">
    <property type="protein sequence ID" value="RKP06062.1"/>
    <property type="molecule type" value="Genomic_DNA"/>
</dbReference>
<keyword evidence="2" id="KW-0472">Membrane</keyword>
<protein>
    <submittedName>
        <fullName evidence="7">Vacuolar sorting protein 39 domain 1-domain-containing protein</fullName>
    </submittedName>
</protein>
<dbReference type="Pfam" id="PF00780">
    <property type="entry name" value="CNH"/>
    <property type="match status" value="1"/>
</dbReference>
<evidence type="ECO:0000313" key="8">
    <source>
        <dbReference type="Proteomes" id="UP000271241"/>
    </source>
</evidence>